<evidence type="ECO:0000256" key="3">
    <source>
        <dbReference type="ARBA" id="ARBA00023180"/>
    </source>
</evidence>
<dbReference type="SMART" id="SM00209">
    <property type="entry name" value="TSP1"/>
    <property type="match status" value="1"/>
</dbReference>
<evidence type="ECO:0000256" key="2">
    <source>
        <dbReference type="ARBA" id="ARBA00023157"/>
    </source>
</evidence>
<dbReference type="EMBL" id="VXIV02000911">
    <property type="protein sequence ID" value="KAF6035230.1"/>
    <property type="molecule type" value="Genomic_DNA"/>
</dbReference>
<feature type="domain" description="Spondin-like TSP1" evidence="5">
    <location>
        <begin position="225"/>
        <end position="275"/>
    </location>
</feature>
<keyword evidence="3" id="KW-0325">Glycoprotein</keyword>
<feature type="compositionally biased region" description="Low complexity" evidence="4">
    <location>
        <begin position="113"/>
        <end position="127"/>
    </location>
</feature>
<dbReference type="Proteomes" id="UP000593567">
    <property type="component" value="Unassembled WGS sequence"/>
</dbReference>
<keyword evidence="2" id="KW-1015">Disulfide bond</keyword>
<dbReference type="GO" id="GO:0031012">
    <property type="term" value="C:extracellular matrix"/>
    <property type="evidence" value="ECO:0007669"/>
    <property type="project" value="TreeGrafter"/>
</dbReference>
<organism evidence="6 7">
    <name type="scientific">Bugula neritina</name>
    <name type="common">Brown bryozoan</name>
    <name type="synonym">Sertularia neritina</name>
    <dbReference type="NCBI Taxonomy" id="10212"/>
    <lineage>
        <taxon>Eukaryota</taxon>
        <taxon>Metazoa</taxon>
        <taxon>Spiralia</taxon>
        <taxon>Lophotrochozoa</taxon>
        <taxon>Bryozoa</taxon>
        <taxon>Gymnolaemata</taxon>
        <taxon>Cheilostomatida</taxon>
        <taxon>Flustrina</taxon>
        <taxon>Buguloidea</taxon>
        <taxon>Bugulidae</taxon>
        <taxon>Bugula</taxon>
    </lineage>
</organism>
<proteinExistence type="predicted"/>
<evidence type="ECO:0000256" key="1">
    <source>
        <dbReference type="ARBA" id="ARBA00022729"/>
    </source>
</evidence>
<evidence type="ECO:0000313" key="7">
    <source>
        <dbReference type="Proteomes" id="UP000593567"/>
    </source>
</evidence>
<gene>
    <name evidence="6" type="ORF">EB796_006466</name>
</gene>
<dbReference type="InterPro" id="IPR044004">
    <property type="entry name" value="TSP1_spondin_dom"/>
</dbReference>
<evidence type="ECO:0000313" key="6">
    <source>
        <dbReference type="EMBL" id="KAF6035230.1"/>
    </source>
</evidence>
<dbReference type="InterPro" id="IPR000884">
    <property type="entry name" value="TSP1_rpt"/>
</dbReference>
<name>A0A7J7K9C0_BUGNE</name>
<feature type="compositionally biased region" description="Low complexity" evidence="4">
    <location>
        <begin position="135"/>
        <end position="154"/>
    </location>
</feature>
<dbReference type="PROSITE" id="PS50092">
    <property type="entry name" value="TSP1"/>
    <property type="match status" value="1"/>
</dbReference>
<dbReference type="GO" id="GO:0007155">
    <property type="term" value="P:cell adhesion"/>
    <property type="evidence" value="ECO:0007669"/>
    <property type="project" value="TreeGrafter"/>
</dbReference>
<dbReference type="InterPro" id="IPR051418">
    <property type="entry name" value="Spondin/Thrombospondin_T1"/>
</dbReference>
<dbReference type="Pfam" id="PF19028">
    <property type="entry name" value="TSP1_spondin"/>
    <property type="match status" value="1"/>
</dbReference>
<evidence type="ECO:0000259" key="5">
    <source>
        <dbReference type="Pfam" id="PF19028"/>
    </source>
</evidence>
<dbReference type="PANTHER" id="PTHR11311">
    <property type="entry name" value="SPONDIN"/>
    <property type="match status" value="1"/>
</dbReference>
<dbReference type="OrthoDB" id="6090599at2759"/>
<protein>
    <submittedName>
        <fullName evidence="6">SPON2</fullName>
    </submittedName>
</protein>
<reference evidence="6" key="1">
    <citation type="submission" date="2020-06" db="EMBL/GenBank/DDBJ databases">
        <title>Draft genome of Bugula neritina, a colonial animal packing powerful symbionts and potential medicines.</title>
        <authorList>
            <person name="Rayko M."/>
        </authorList>
    </citation>
    <scope>NUCLEOTIDE SEQUENCE [LARGE SCALE GENOMIC DNA]</scope>
    <source>
        <strain evidence="6">Kwan_BN1</strain>
    </source>
</reference>
<comment type="caution">
    <text evidence="6">The sequence shown here is derived from an EMBL/GenBank/DDBJ whole genome shotgun (WGS) entry which is preliminary data.</text>
</comment>
<feature type="region of interest" description="Disordered" evidence="4">
    <location>
        <begin position="166"/>
        <end position="188"/>
    </location>
</feature>
<keyword evidence="1" id="KW-0732">Signal</keyword>
<sequence length="327" mass="35961">MHLYQAKDESETAAESKVHEATTLDKMYADELIGRSRGILKPPVLHLPRPIPQQVYSVSTQATATSPENTSAHLITVPPLSLMASESPPRMSKKIKAILERIKMNKMADERSTTVATAETSSASRVVNSQNTSLTSSADVNTVSTTTSTTSTTSTPVTQLFSASTSHADMSNDTTDRTLMSSSASPERLTTTNIPEIEHLEAVESNKILPPDNDDAAGNYAKRACTVSEWSEWSNCSRTCGYGTKTRTRTVLEWTENISCPNLRMEQLCGSMKKCNWNHFSFRFNSSNSVISPKKPKRMRKKKMHTVRPTKMDAVTAINSPEAALQP</sequence>
<evidence type="ECO:0000256" key="4">
    <source>
        <dbReference type="SAM" id="MobiDB-lite"/>
    </source>
</evidence>
<dbReference type="Gene3D" id="2.20.100.10">
    <property type="entry name" value="Thrombospondin type-1 (TSP1) repeat"/>
    <property type="match status" value="1"/>
</dbReference>
<dbReference type="SUPFAM" id="SSF82895">
    <property type="entry name" value="TSP-1 type 1 repeat"/>
    <property type="match status" value="1"/>
</dbReference>
<accession>A0A7J7K9C0</accession>
<dbReference type="InterPro" id="IPR036383">
    <property type="entry name" value="TSP1_rpt_sf"/>
</dbReference>
<dbReference type="AlphaFoldDB" id="A0A7J7K9C0"/>
<feature type="region of interest" description="Disordered" evidence="4">
    <location>
        <begin position="110"/>
        <end position="154"/>
    </location>
</feature>
<keyword evidence="7" id="KW-1185">Reference proteome</keyword>
<dbReference type="PANTHER" id="PTHR11311:SF15">
    <property type="entry name" value="SPONDIN-2"/>
    <property type="match status" value="1"/>
</dbReference>